<dbReference type="AlphaFoldDB" id="A0A8B0SMY3"/>
<dbReference type="Proteomes" id="UP000664466">
    <property type="component" value="Unassembled WGS sequence"/>
</dbReference>
<feature type="chain" id="PRO_5033018361" evidence="1">
    <location>
        <begin position="29"/>
        <end position="394"/>
    </location>
</feature>
<dbReference type="Pfam" id="PF08238">
    <property type="entry name" value="Sel1"/>
    <property type="match status" value="5"/>
</dbReference>
<dbReference type="Gene3D" id="1.25.40.10">
    <property type="entry name" value="Tetratricopeptide repeat domain"/>
    <property type="match status" value="2"/>
</dbReference>
<reference evidence="3" key="2">
    <citation type="submission" date="2021-04" db="EMBL/GenBank/DDBJ databases">
        <title>Complete Genome and methylome analysis of Thiothrix fructosivorans ATCC 49748.</title>
        <authorList>
            <person name="Fomenkov A."/>
            <person name="Sun L."/>
            <person name="Vincze T."/>
            <person name="Grabovich M.Y."/>
            <person name="Roberts R.J."/>
        </authorList>
    </citation>
    <scope>NUCLEOTIDE SEQUENCE</scope>
    <source>
        <strain evidence="3">ATCC 49748</strain>
    </source>
</reference>
<evidence type="ECO:0000313" key="4">
    <source>
        <dbReference type="Proteomes" id="UP000664466"/>
    </source>
</evidence>
<accession>A0A8B0SMY3</accession>
<dbReference type="InterPro" id="IPR006597">
    <property type="entry name" value="Sel1-like"/>
</dbReference>
<dbReference type="SMART" id="SM00671">
    <property type="entry name" value="SEL1"/>
    <property type="match status" value="5"/>
</dbReference>
<feature type="signal peptide" evidence="1">
    <location>
        <begin position="1"/>
        <end position="28"/>
    </location>
</feature>
<protein>
    <submittedName>
        <fullName evidence="3">Sel1 repeat family protein</fullName>
    </submittedName>
</protein>
<gene>
    <name evidence="3" type="ORF">J1836_017100</name>
    <name evidence="2" type="ORF">J1836_13470</name>
</gene>
<keyword evidence="1" id="KW-0732">Signal</keyword>
<name>A0A8B0SMY3_9GAMM</name>
<reference evidence="2 4" key="1">
    <citation type="submission" date="2021-03" db="EMBL/GenBank/DDBJ databases">
        <title>Draft genome and methylome analysis of Thiotrix fructosivoruns ATCC 49748.</title>
        <authorList>
            <person name="Fomenkov A."/>
            <person name="Grabovich M.Y."/>
            <person name="Roberts R.J."/>
        </authorList>
    </citation>
    <scope>NUCLEOTIDE SEQUENCE [LARGE SCALE GENOMIC DNA]</scope>
    <source>
        <strain evidence="2 4">ATCC 49748</strain>
    </source>
</reference>
<evidence type="ECO:0000256" key="1">
    <source>
        <dbReference type="SAM" id="SignalP"/>
    </source>
</evidence>
<dbReference type="SUPFAM" id="SSF81901">
    <property type="entry name" value="HCP-like"/>
    <property type="match status" value="2"/>
</dbReference>
<organism evidence="3">
    <name type="scientific">Thiothrix fructosivorans</name>
    <dbReference type="NCBI Taxonomy" id="111770"/>
    <lineage>
        <taxon>Bacteria</taxon>
        <taxon>Pseudomonadati</taxon>
        <taxon>Pseudomonadota</taxon>
        <taxon>Gammaproteobacteria</taxon>
        <taxon>Thiotrichales</taxon>
        <taxon>Thiotrichaceae</taxon>
        <taxon>Thiothrix</taxon>
    </lineage>
</organism>
<dbReference type="PANTHER" id="PTHR11102:SF160">
    <property type="entry name" value="ERAD-ASSOCIATED E3 UBIQUITIN-PROTEIN LIGASE COMPONENT HRD3"/>
    <property type="match status" value="1"/>
</dbReference>
<dbReference type="InterPro" id="IPR050767">
    <property type="entry name" value="Sel1_AlgK"/>
</dbReference>
<proteinExistence type="predicted"/>
<dbReference type="EMBL" id="JAFMPM010000007">
    <property type="protein sequence ID" value="MBO0613915.1"/>
    <property type="molecule type" value="Genomic_DNA"/>
</dbReference>
<dbReference type="PANTHER" id="PTHR11102">
    <property type="entry name" value="SEL-1-LIKE PROTEIN"/>
    <property type="match status" value="1"/>
</dbReference>
<keyword evidence="4" id="KW-1185">Reference proteome</keyword>
<evidence type="ECO:0000313" key="3">
    <source>
        <dbReference type="EMBL" id="QTX10282.1"/>
    </source>
</evidence>
<evidence type="ECO:0000313" key="2">
    <source>
        <dbReference type="EMBL" id="MBO0613915.1"/>
    </source>
</evidence>
<dbReference type="InterPro" id="IPR011990">
    <property type="entry name" value="TPR-like_helical_dom_sf"/>
</dbReference>
<dbReference type="EMBL" id="CP072748">
    <property type="protein sequence ID" value="QTX10282.1"/>
    <property type="molecule type" value="Genomic_DNA"/>
</dbReference>
<sequence length="394" mass="41738">MTIATAPSRTLSLFVSPALLLSFLCAFAPNLTVANPVVAPAAPVNINEAPPPWQVANAKNAQVDQQPTATTASGSSVENWYRNRRKAAGSTDNELATLKATAGNGDIKAQYKLALMYRNDDSTPANITQSLDWQQKAAQAGHVEAQYGLGLLYANGQYVTASESQARAWFQKAADQGHVAARLALLSMNNGASAQAVATAPAIEEAPKADISVVDTSSYPPPVATKVALSMPADAPDAAFDNTNSDGDNAAASLDLTGIEPVVLRQSAEDGDKQAQLMLGTMYEDGLGGLPADLREAAYWYEQAAKQNYPKAQYNLGLLYEDGRGVNQNYNQAAYWYDQAAKAGFTEAQNNLGVLYVLGNGVKKDGKKAAKLFTDAASRGNADAKRNLEMLNKG</sequence>
<dbReference type="RefSeq" id="WP_207251650.1">
    <property type="nucleotide sequence ID" value="NZ_JAFMPM010000007.1"/>
</dbReference>